<evidence type="ECO:0000256" key="4">
    <source>
        <dbReference type="SAM" id="SignalP"/>
    </source>
</evidence>
<feature type="domain" description="Calcineurin-like phosphoesterase" evidence="5">
    <location>
        <begin position="21"/>
        <end position="253"/>
    </location>
</feature>
<dbReference type="Gene3D" id="3.90.780.10">
    <property type="entry name" value="5'-Nucleotidase, C-terminal domain"/>
    <property type="match status" value="1"/>
</dbReference>
<dbReference type="SUPFAM" id="SSF56300">
    <property type="entry name" value="Metallo-dependent phosphatases"/>
    <property type="match status" value="1"/>
</dbReference>
<proteinExistence type="inferred from homology"/>
<dbReference type="InterPro" id="IPR029052">
    <property type="entry name" value="Metallo-depent_PP-like"/>
</dbReference>
<dbReference type="PANTHER" id="PTHR11575">
    <property type="entry name" value="5'-NUCLEOTIDASE-RELATED"/>
    <property type="match status" value="1"/>
</dbReference>
<name>A0ABQ9XK57_9EUKA</name>
<evidence type="ECO:0000256" key="3">
    <source>
        <dbReference type="SAM" id="Phobius"/>
    </source>
</evidence>
<reference evidence="7 8" key="1">
    <citation type="journal article" date="2022" name="bioRxiv">
        <title>Genomics of Preaxostyla Flagellates Illuminates Evolutionary Transitions and the Path Towards Mitochondrial Loss.</title>
        <authorList>
            <person name="Novak L.V.F."/>
            <person name="Treitli S.C."/>
            <person name="Pyrih J."/>
            <person name="Halakuc P."/>
            <person name="Pipaliya S.V."/>
            <person name="Vacek V."/>
            <person name="Brzon O."/>
            <person name="Soukal P."/>
            <person name="Eme L."/>
            <person name="Dacks J.B."/>
            <person name="Karnkowska A."/>
            <person name="Elias M."/>
            <person name="Hampl V."/>
        </authorList>
    </citation>
    <scope>NUCLEOTIDE SEQUENCE [LARGE SCALE GENOMIC DNA]</scope>
    <source>
        <strain evidence="7">NAU3</strain>
        <tissue evidence="7">Gut</tissue>
    </source>
</reference>
<organism evidence="7 8">
    <name type="scientific">Blattamonas nauphoetae</name>
    <dbReference type="NCBI Taxonomy" id="2049346"/>
    <lineage>
        <taxon>Eukaryota</taxon>
        <taxon>Metamonada</taxon>
        <taxon>Preaxostyla</taxon>
        <taxon>Oxymonadida</taxon>
        <taxon>Blattamonas</taxon>
    </lineage>
</organism>
<dbReference type="InterPro" id="IPR008334">
    <property type="entry name" value="5'-Nucleotdase_C"/>
</dbReference>
<feature type="transmembrane region" description="Helical" evidence="3">
    <location>
        <begin position="635"/>
        <end position="659"/>
    </location>
</feature>
<gene>
    <name evidence="7" type="ORF">BLNAU_14442</name>
</gene>
<accession>A0ABQ9XK57</accession>
<evidence type="ECO:0000259" key="6">
    <source>
        <dbReference type="Pfam" id="PF02872"/>
    </source>
</evidence>
<evidence type="ECO:0000313" key="8">
    <source>
        <dbReference type="Proteomes" id="UP001281761"/>
    </source>
</evidence>
<keyword evidence="3" id="KW-0812">Transmembrane</keyword>
<dbReference type="InterPro" id="IPR006179">
    <property type="entry name" value="5_nucleotidase/apyrase"/>
</dbReference>
<dbReference type="InterPro" id="IPR036907">
    <property type="entry name" value="5'-Nucleotdase_C_sf"/>
</dbReference>
<sequence length="674" mass="75792">MTLILSLIFSLECASSSYHFTFAHTNDVHGYVNLSKQVIGVDASFADAENFFYTIKQVGHDNVTNFAYIIDSGDFIEGTAYSDLSTYKGELNFALMNISSYDVVTFGNHELQNQTNFKHIHSDITNDNFKPKYLYTNLYNTSDNNTSTKYDKHYYHSIDHPALGVITFLGLSTPGIPIGDPNALFRSDTMENTFSRPEIQNLLKDDSTKMFVLICHFDYDESDAIQMEKKIKAIRAGMDTDVPFVCLMGHTHQIQAAQRGQFIYMQSGHYLSSIGVMEFDIVISTEEGKTTREVKNPFFSNVFMSRFELNKFFLDHYPHVQKNTESNSADNVLLATGMAVDDVDRLIPIHFIGHNSTQTHSSFRSTENGGIQTSPNYKAMNDLISAFHTKHKLEEIVGYNPSILRPDFSDKVNSLHAKFVNEIYPTVNPRIPDKKSSKNKDHRIYIMNEGGVRAIIPRGDLTQVDLVAVDPFGNQWHSLTNVKGSKVNAAFSREMTTNKFFLLPETTSIEKEQDDMRRLHETVTSRVRRKYEKPSNAPQPSETAILSEIEEIYKAELGEDSASFDSKFIRTNVTINNDDEYDLFGSGYVMSKVKALFDDPSLIPDASEVFCSAVLQPYFAKKMTLSSWLDVNVGWWWVVGSVALVMILCAAAVVVISCCCCPRACSKGGAGNSV</sequence>
<dbReference type="Proteomes" id="UP001281761">
    <property type="component" value="Unassembled WGS sequence"/>
</dbReference>
<evidence type="ECO:0000256" key="1">
    <source>
        <dbReference type="ARBA" id="ARBA00006654"/>
    </source>
</evidence>
<keyword evidence="3" id="KW-1133">Transmembrane helix</keyword>
<comment type="similarity">
    <text evidence="1">Belongs to the 5'-nucleotidase family.</text>
</comment>
<dbReference type="Gene3D" id="3.60.21.10">
    <property type="match status" value="1"/>
</dbReference>
<evidence type="ECO:0000313" key="7">
    <source>
        <dbReference type="EMBL" id="KAK2950636.1"/>
    </source>
</evidence>
<protein>
    <recommendedName>
        <fullName evidence="9">Calcineurin-like phosphoesterase domain-containing protein</fullName>
    </recommendedName>
</protein>
<dbReference type="Pfam" id="PF02872">
    <property type="entry name" value="5_nucleotid_C"/>
    <property type="match status" value="1"/>
</dbReference>
<keyword evidence="8" id="KW-1185">Reference proteome</keyword>
<keyword evidence="3" id="KW-0472">Membrane</keyword>
<dbReference type="Pfam" id="PF00149">
    <property type="entry name" value="Metallophos"/>
    <property type="match status" value="1"/>
</dbReference>
<feature type="signal peptide" evidence="4">
    <location>
        <begin position="1"/>
        <end position="16"/>
    </location>
</feature>
<dbReference type="InterPro" id="IPR004843">
    <property type="entry name" value="Calcineurin-like_PHP"/>
</dbReference>
<dbReference type="PANTHER" id="PTHR11575:SF22">
    <property type="entry name" value="ADL392WP"/>
    <property type="match status" value="1"/>
</dbReference>
<feature type="domain" description="5'-Nucleotidase C-terminal" evidence="6">
    <location>
        <begin position="438"/>
        <end position="494"/>
    </location>
</feature>
<evidence type="ECO:0000256" key="2">
    <source>
        <dbReference type="ARBA" id="ARBA00022729"/>
    </source>
</evidence>
<evidence type="ECO:0000259" key="5">
    <source>
        <dbReference type="Pfam" id="PF00149"/>
    </source>
</evidence>
<dbReference type="EMBL" id="JARBJD010000132">
    <property type="protein sequence ID" value="KAK2950636.1"/>
    <property type="molecule type" value="Genomic_DNA"/>
</dbReference>
<evidence type="ECO:0008006" key="9">
    <source>
        <dbReference type="Google" id="ProtNLM"/>
    </source>
</evidence>
<comment type="caution">
    <text evidence="7">The sequence shown here is derived from an EMBL/GenBank/DDBJ whole genome shotgun (WGS) entry which is preliminary data.</text>
</comment>
<feature type="chain" id="PRO_5046575434" description="Calcineurin-like phosphoesterase domain-containing protein" evidence="4">
    <location>
        <begin position="17"/>
        <end position="674"/>
    </location>
</feature>
<dbReference type="SUPFAM" id="SSF55816">
    <property type="entry name" value="5'-nucleotidase (syn. UDP-sugar hydrolase), C-terminal domain"/>
    <property type="match status" value="1"/>
</dbReference>
<keyword evidence="2 4" id="KW-0732">Signal</keyword>